<evidence type="ECO:0000256" key="8">
    <source>
        <dbReference type="ARBA" id="ARBA00048543"/>
    </source>
</evidence>
<evidence type="ECO:0000256" key="3">
    <source>
        <dbReference type="ARBA" id="ARBA00022723"/>
    </source>
</evidence>
<dbReference type="GO" id="GO:0030604">
    <property type="term" value="F:1-deoxy-D-xylulose-5-phosphate reductoisomerase activity"/>
    <property type="evidence" value="ECO:0007669"/>
    <property type="project" value="UniProtKB-UniRule"/>
</dbReference>
<evidence type="ECO:0000256" key="1">
    <source>
        <dbReference type="ARBA" id="ARBA00005094"/>
    </source>
</evidence>
<dbReference type="GO" id="GO:0051484">
    <property type="term" value="P:isopentenyl diphosphate biosynthetic process, methylerythritol 4-phosphate pathway involved in terpenoid biosynthetic process"/>
    <property type="evidence" value="ECO:0007669"/>
    <property type="project" value="TreeGrafter"/>
</dbReference>
<dbReference type="InterPro" id="IPR036291">
    <property type="entry name" value="NAD(P)-bd_dom_sf"/>
</dbReference>
<dbReference type="Pfam" id="PF13288">
    <property type="entry name" value="DXPR_C"/>
    <property type="match status" value="1"/>
</dbReference>
<dbReference type="Pfam" id="PF08436">
    <property type="entry name" value="DXP_redisom_C"/>
    <property type="match status" value="1"/>
</dbReference>
<feature type="binding site" evidence="9">
    <location>
        <position position="122"/>
    </location>
    <ligand>
        <name>NADPH</name>
        <dbReference type="ChEBI" id="CHEBI:57783"/>
    </ligand>
</feature>
<evidence type="ECO:0000256" key="5">
    <source>
        <dbReference type="ARBA" id="ARBA00023002"/>
    </source>
</evidence>
<dbReference type="AlphaFoldDB" id="A0A518BC65"/>
<feature type="binding site" evidence="9">
    <location>
        <position position="150"/>
    </location>
    <ligand>
        <name>Mn(2+)</name>
        <dbReference type="ChEBI" id="CHEBI:29035"/>
    </ligand>
</feature>
<dbReference type="Pfam" id="PF02670">
    <property type="entry name" value="DXP_reductoisom"/>
    <property type="match status" value="1"/>
</dbReference>
<evidence type="ECO:0000256" key="6">
    <source>
        <dbReference type="ARBA" id="ARBA00023211"/>
    </source>
</evidence>
<evidence type="ECO:0000313" key="13">
    <source>
        <dbReference type="EMBL" id="QDU64574.1"/>
    </source>
</evidence>
<evidence type="ECO:0000259" key="11">
    <source>
        <dbReference type="Pfam" id="PF08436"/>
    </source>
</evidence>
<dbReference type="GO" id="GO:0030145">
    <property type="term" value="F:manganese ion binding"/>
    <property type="evidence" value="ECO:0007669"/>
    <property type="project" value="TreeGrafter"/>
</dbReference>
<dbReference type="InterPro" id="IPR026877">
    <property type="entry name" value="DXPR_C"/>
</dbReference>
<organism evidence="13 14">
    <name type="scientific">Kolteria novifilia</name>
    <dbReference type="NCBI Taxonomy" id="2527975"/>
    <lineage>
        <taxon>Bacteria</taxon>
        <taxon>Pseudomonadati</taxon>
        <taxon>Planctomycetota</taxon>
        <taxon>Planctomycetia</taxon>
        <taxon>Kolteriales</taxon>
        <taxon>Kolteriaceae</taxon>
        <taxon>Kolteria</taxon>
    </lineage>
</organism>
<keyword evidence="5 9" id="KW-0560">Oxidoreductase</keyword>
<feature type="binding site" evidence="9">
    <location>
        <position position="197"/>
    </location>
    <ligand>
        <name>1-deoxy-D-xylulose 5-phosphate</name>
        <dbReference type="ChEBI" id="CHEBI:57792"/>
    </ligand>
</feature>
<keyword evidence="3 9" id="KW-0479">Metal-binding</keyword>
<evidence type="ECO:0000259" key="10">
    <source>
        <dbReference type="Pfam" id="PF02670"/>
    </source>
</evidence>
<dbReference type="Gene3D" id="3.40.50.720">
    <property type="entry name" value="NAD(P)-binding Rossmann-like Domain"/>
    <property type="match status" value="1"/>
</dbReference>
<gene>
    <name evidence="9 13" type="primary">dxr</name>
    <name evidence="13" type="ORF">Pan216_54640</name>
</gene>
<dbReference type="InterPro" id="IPR003821">
    <property type="entry name" value="DXP_reductoisomerase"/>
</dbReference>
<feature type="binding site" evidence="9">
    <location>
        <position position="149"/>
    </location>
    <ligand>
        <name>1-deoxy-D-xylulose 5-phosphate</name>
        <dbReference type="ChEBI" id="CHEBI:57792"/>
    </ligand>
</feature>
<dbReference type="FunFam" id="3.40.50.720:FF:000045">
    <property type="entry name" value="1-deoxy-D-xylulose 5-phosphate reductoisomerase"/>
    <property type="match status" value="1"/>
</dbReference>
<keyword evidence="14" id="KW-1185">Reference proteome</keyword>
<feature type="domain" description="1-deoxy-D-xylulose 5-phosphate reductoisomerase C-terminal" evidence="11">
    <location>
        <begin position="144"/>
        <end position="227"/>
    </location>
</feature>
<dbReference type="Proteomes" id="UP000317093">
    <property type="component" value="Chromosome"/>
</dbReference>
<dbReference type="InterPro" id="IPR013512">
    <property type="entry name" value="DXP_reductoisomerase_N"/>
</dbReference>
<keyword evidence="13" id="KW-0413">Isomerase</keyword>
<reference evidence="13 14" key="1">
    <citation type="submission" date="2019-02" db="EMBL/GenBank/DDBJ databases">
        <title>Deep-cultivation of Planctomycetes and their phenomic and genomic characterization uncovers novel biology.</title>
        <authorList>
            <person name="Wiegand S."/>
            <person name="Jogler M."/>
            <person name="Boedeker C."/>
            <person name="Pinto D."/>
            <person name="Vollmers J."/>
            <person name="Rivas-Marin E."/>
            <person name="Kohn T."/>
            <person name="Peeters S.H."/>
            <person name="Heuer A."/>
            <person name="Rast P."/>
            <person name="Oberbeckmann S."/>
            <person name="Bunk B."/>
            <person name="Jeske O."/>
            <person name="Meyerdierks A."/>
            <person name="Storesund J.E."/>
            <person name="Kallscheuer N."/>
            <person name="Luecker S."/>
            <person name="Lage O.M."/>
            <person name="Pohl T."/>
            <person name="Merkel B.J."/>
            <person name="Hornburger P."/>
            <person name="Mueller R.-W."/>
            <person name="Bruemmer F."/>
            <person name="Labrenz M."/>
            <person name="Spormann A.M."/>
            <person name="Op den Camp H."/>
            <person name="Overmann J."/>
            <person name="Amann R."/>
            <person name="Jetten M.S.M."/>
            <person name="Mascher T."/>
            <person name="Medema M.H."/>
            <person name="Devos D.P."/>
            <person name="Kaster A.-K."/>
            <person name="Ovreas L."/>
            <person name="Rohde M."/>
            <person name="Galperin M.Y."/>
            <person name="Jogler C."/>
        </authorList>
    </citation>
    <scope>NUCLEOTIDE SEQUENCE [LARGE SCALE GENOMIC DNA]</scope>
    <source>
        <strain evidence="13 14">Pan216</strain>
    </source>
</reference>
<name>A0A518BC65_9BACT</name>
<feature type="binding site" evidence="9">
    <location>
        <position position="11"/>
    </location>
    <ligand>
        <name>NADPH</name>
        <dbReference type="ChEBI" id="CHEBI:57783"/>
    </ligand>
</feature>
<dbReference type="InterPro" id="IPR036169">
    <property type="entry name" value="DXPR_C_sf"/>
</dbReference>
<feature type="binding site" evidence="9">
    <location>
        <position position="124"/>
    </location>
    <ligand>
        <name>NADPH</name>
        <dbReference type="ChEBI" id="CHEBI:57783"/>
    </ligand>
</feature>
<evidence type="ECO:0000256" key="7">
    <source>
        <dbReference type="ARBA" id="ARBA00023229"/>
    </source>
</evidence>
<comment type="function">
    <text evidence="9">Catalyzes the NADPH-dependent rearrangement and reduction of 1-deoxy-D-xylulose-5-phosphate (DXP) to 2-C-methyl-D-erythritol 4-phosphate (MEP).</text>
</comment>
<feature type="binding site" evidence="9">
    <location>
        <position position="203"/>
    </location>
    <ligand>
        <name>NADPH</name>
        <dbReference type="ChEBI" id="CHEBI:57783"/>
    </ligand>
</feature>
<feature type="binding site" evidence="9">
    <location>
        <position position="210"/>
    </location>
    <ligand>
        <name>1-deoxy-D-xylulose 5-phosphate</name>
        <dbReference type="ChEBI" id="CHEBI:57792"/>
    </ligand>
</feature>
<feature type="binding site" evidence="9">
    <location>
        <position position="12"/>
    </location>
    <ligand>
        <name>NADPH</name>
        <dbReference type="ChEBI" id="CHEBI:57783"/>
    </ligand>
</feature>
<dbReference type="NCBIfam" id="TIGR00243">
    <property type="entry name" value="Dxr"/>
    <property type="match status" value="1"/>
</dbReference>
<dbReference type="RefSeq" id="WP_145262868.1">
    <property type="nucleotide sequence ID" value="NZ_CP036279.1"/>
</dbReference>
<comment type="catalytic activity">
    <reaction evidence="8">
        <text>2-C-methyl-D-erythritol 4-phosphate + NADP(+) = 1-deoxy-D-xylulose 5-phosphate + NADPH + H(+)</text>
        <dbReference type="Rhea" id="RHEA:13717"/>
        <dbReference type="ChEBI" id="CHEBI:15378"/>
        <dbReference type="ChEBI" id="CHEBI:57783"/>
        <dbReference type="ChEBI" id="CHEBI:57792"/>
        <dbReference type="ChEBI" id="CHEBI:58262"/>
        <dbReference type="ChEBI" id="CHEBI:58349"/>
        <dbReference type="EC" id="1.1.1.267"/>
    </reaction>
    <physiologicalReaction direction="right-to-left" evidence="8">
        <dbReference type="Rhea" id="RHEA:13719"/>
    </physiologicalReaction>
</comment>
<feature type="domain" description="1-deoxy-D-xylulose 5-phosphate reductoisomerase N-terminal" evidence="10">
    <location>
        <begin position="4"/>
        <end position="130"/>
    </location>
</feature>
<keyword evidence="4 9" id="KW-0521">NADP</keyword>
<feature type="binding site" evidence="9">
    <location>
        <position position="10"/>
    </location>
    <ligand>
        <name>NADPH</name>
        <dbReference type="ChEBI" id="CHEBI:57783"/>
    </ligand>
</feature>
<accession>A0A518BC65</accession>
<dbReference type="SUPFAM" id="SSF51735">
    <property type="entry name" value="NAD(P)-binding Rossmann-fold domains"/>
    <property type="match status" value="1"/>
</dbReference>
<comment type="cofactor">
    <cofactor evidence="9">
        <name>Mg(2+)</name>
        <dbReference type="ChEBI" id="CHEBI:18420"/>
    </cofactor>
    <cofactor evidence="9">
        <name>Mn(2+)</name>
        <dbReference type="ChEBI" id="CHEBI:29035"/>
    </cofactor>
</comment>
<dbReference type="EMBL" id="CP036279">
    <property type="protein sequence ID" value="QDU64574.1"/>
    <property type="molecule type" value="Genomic_DNA"/>
</dbReference>
<feature type="binding site" evidence="9">
    <location>
        <position position="215"/>
    </location>
    <ligand>
        <name>1-deoxy-D-xylulose 5-phosphate</name>
        <dbReference type="ChEBI" id="CHEBI:57792"/>
    </ligand>
</feature>
<dbReference type="SUPFAM" id="SSF55347">
    <property type="entry name" value="Glyceraldehyde-3-phosphate dehydrogenase-like, C-terminal domain"/>
    <property type="match status" value="1"/>
</dbReference>
<feature type="binding site" evidence="9">
    <location>
        <position position="37"/>
    </location>
    <ligand>
        <name>NADPH</name>
        <dbReference type="ChEBI" id="CHEBI:57783"/>
    </ligand>
</feature>
<dbReference type="GO" id="GO:0070402">
    <property type="term" value="F:NADPH binding"/>
    <property type="evidence" value="ECO:0007669"/>
    <property type="project" value="InterPro"/>
</dbReference>
<proteinExistence type="inferred from homology"/>
<feature type="binding site" evidence="9">
    <location>
        <position position="219"/>
    </location>
    <ligand>
        <name>1-deoxy-D-xylulose 5-phosphate</name>
        <dbReference type="ChEBI" id="CHEBI:57792"/>
    </ligand>
</feature>
<feature type="domain" description="DXP reductoisomerase C-terminal" evidence="12">
    <location>
        <begin position="259"/>
        <end position="375"/>
    </location>
</feature>
<comment type="similarity">
    <text evidence="2 9">Belongs to the DXR family.</text>
</comment>
<dbReference type="EC" id="1.1.1.267" evidence="9"/>
<evidence type="ECO:0000259" key="12">
    <source>
        <dbReference type="Pfam" id="PF13288"/>
    </source>
</evidence>
<feature type="binding site" evidence="9">
    <location>
        <position position="216"/>
    </location>
    <ligand>
        <name>1-deoxy-D-xylulose 5-phosphate</name>
        <dbReference type="ChEBI" id="CHEBI:57792"/>
    </ligand>
</feature>
<feature type="binding site" evidence="9">
    <location>
        <position position="123"/>
    </location>
    <ligand>
        <name>1-deoxy-D-xylulose 5-phosphate</name>
        <dbReference type="ChEBI" id="CHEBI:57792"/>
    </ligand>
</feature>
<dbReference type="NCBIfam" id="NF009114">
    <property type="entry name" value="PRK12464.1"/>
    <property type="match status" value="1"/>
</dbReference>
<dbReference type="InterPro" id="IPR013644">
    <property type="entry name" value="DXP_reductoisomerase_C"/>
</dbReference>
<dbReference type="PANTHER" id="PTHR30525:SF0">
    <property type="entry name" value="1-DEOXY-D-XYLULOSE 5-PHOSPHATE REDUCTOISOMERASE, CHLOROPLASTIC"/>
    <property type="match status" value="1"/>
</dbReference>
<sequence length="388" mass="42423">MKNLVILGATGSIGTQTLEVVDALPDRLSVVGLSAHRSWQTLFEEARTHNPAWVTLTDGSLKEVVDGEALPDDSELLWGESGIHRMVTAEETDVVVAAMVGAAGLRGTIWALEAGKSVALANKESLVVGGPIVTELAERNGCSLLPIDSEHSAILQSMAGSPHREIERIILTASGGPFRTTPLESFEDITVEQALRHPTWQMGTKITIDSATMMNKTLEVIEAHWLFDLPAEKIDVVIHPQSMIHSMVEFVDGSVIAQLSPPDMRLPIQYALTYPDRLPGPARKLDLASLGRLDFEEPDLERYPALRLGFDVVKRRGTSGAALNAANEVAVARFLEGQIRFPDIVRLCEDILESHPFDSAPTLDVLLSVDQWARKEAEAWTRSVSSRF</sequence>
<dbReference type="PIRSF" id="PIRSF006205">
    <property type="entry name" value="Dxp_reductismrs"/>
    <property type="match status" value="1"/>
</dbReference>
<evidence type="ECO:0000256" key="2">
    <source>
        <dbReference type="ARBA" id="ARBA00006825"/>
    </source>
</evidence>
<feature type="binding site" evidence="9">
    <location>
        <position position="174"/>
    </location>
    <ligand>
        <name>1-deoxy-D-xylulose 5-phosphate</name>
        <dbReference type="ChEBI" id="CHEBI:57792"/>
    </ligand>
</feature>
<feature type="binding site" evidence="9">
    <location>
        <position position="13"/>
    </location>
    <ligand>
        <name>NADPH</name>
        <dbReference type="ChEBI" id="CHEBI:57783"/>
    </ligand>
</feature>
<dbReference type="GO" id="GO:0016853">
    <property type="term" value="F:isomerase activity"/>
    <property type="evidence" value="ECO:0007669"/>
    <property type="project" value="UniProtKB-KW"/>
</dbReference>
<comment type="pathway">
    <text evidence="1 9">Isoprenoid biosynthesis; isopentenyl diphosphate biosynthesis via DXP pathway; isopentenyl diphosphate from 1-deoxy-D-xylulose 5-phosphate: step 1/6.</text>
</comment>
<dbReference type="HAMAP" id="MF_00183">
    <property type="entry name" value="DXP_reductoisom"/>
    <property type="match status" value="1"/>
</dbReference>
<keyword evidence="7 9" id="KW-0414">Isoprene biosynthesis</keyword>
<dbReference type="KEGG" id="knv:Pan216_54640"/>
<dbReference type="UniPathway" id="UPA00056">
    <property type="reaction ID" value="UER00092"/>
</dbReference>
<feature type="binding site" evidence="9">
    <location>
        <position position="219"/>
    </location>
    <ligand>
        <name>Mn(2+)</name>
        <dbReference type="ChEBI" id="CHEBI:29035"/>
    </ligand>
</feature>
<dbReference type="OrthoDB" id="9806546at2"/>
<keyword evidence="9" id="KW-0460">Magnesium</keyword>
<protein>
    <recommendedName>
        <fullName evidence="9">1-deoxy-D-xylulose 5-phosphate reductoisomerase</fullName>
        <shortName evidence="9">DXP reductoisomerase</shortName>
        <ecNumber evidence="9">1.1.1.267</ecNumber>
    </recommendedName>
    <alternativeName>
        <fullName evidence="9">1-deoxyxylulose-5-phosphate reductoisomerase</fullName>
    </alternativeName>
    <alternativeName>
        <fullName evidence="9">2-C-methyl-D-erythritol 4-phosphate synthase</fullName>
    </alternativeName>
</protein>
<dbReference type="Gene3D" id="1.10.1740.10">
    <property type="match status" value="1"/>
</dbReference>
<dbReference type="SUPFAM" id="SSF69055">
    <property type="entry name" value="1-deoxy-D-xylulose-5-phosphate reductoisomerase, C-terminal domain"/>
    <property type="match status" value="1"/>
</dbReference>
<evidence type="ECO:0000256" key="4">
    <source>
        <dbReference type="ARBA" id="ARBA00022857"/>
    </source>
</evidence>
<evidence type="ECO:0000313" key="14">
    <source>
        <dbReference type="Proteomes" id="UP000317093"/>
    </source>
</evidence>
<evidence type="ECO:0000256" key="9">
    <source>
        <dbReference type="HAMAP-Rule" id="MF_00183"/>
    </source>
</evidence>
<comment type="caution">
    <text evidence="9">Lacks conserved residue(s) required for the propagation of feature annotation.</text>
</comment>
<dbReference type="PANTHER" id="PTHR30525">
    <property type="entry name" value="1-DEOXY-D-XYLULOSE 5-PHOSPHATE REDUCTOISOMERASE"/>
    <property type="match status" value="1"/>
</dbReference>
<keyword evidence="6 9" id="KW-0464">Manganese</keyword>
<feature type="binding site" evidence="9">
    <location>
        <position position="150"/>
    </location>
    <ligand>
        <name>1-deoxy-D-xylulose 5-phosphate</name>
        <dbReference type="ChEBI" id="CHEBI:57792"/>
    </ligand>
</feature>
<feature type="binding site" evidence="9">
    <location>
        <position position="148"/>
    </location>
    <ligand>
        <name>Mn(2+)</name>
        <dbReference type="ChEBI" id="CHEBI:29035"/>
    </ligand>
</feature>